<sequence length="1025" mass="119665">MKLAILQISDIHLKDEDNSVFKKVDKIGSAIKSELYDIEHLIILITGDTAYSGQESEYELGIKLIENIVESIKVHMKINIKILVIPGNHDCDFSSDNIIRKTLINSVQNNQVPQLDADIITEIAKPQNNYLIFEEMFEDNESLRFKDSLFKQHEFNMGEHVIRFNCFNTSWISELHEQPGKMIFPLERYRDQLRNNIHGLVITTFHHPLHWLEPTNGRNNKQIIEDYSDLVLTGHEHVPTFKEVSDLERNYTGYFEGGALQTDNPIESEFNLLLFDLKNGKQKVNKYSWNIDKYSSTNIINWNDLRIGSTSKSKFEVNNDFNIYLNDVGLTLNHPKKKTITLEDIYVFPDGKKLNFEESINDGIDELINLEDIKKIEEENKYIITGKEQVGKTTFCKVIYKHYYKNGYIPVLIDGRKLNKSSIDEFNKLVYKTFTIQYSNKTLEEFKQFSDLKKLIIIDNFDKAKLNSKYSMNLLVNINKYYKNILITGNELFKFQEFLHSNDIAEEELPHFDKYEIMSFGHRLRGRLINKWNSLGDVESLDEKDLISRNDYFENTINTIIGNNYVPSVPFFLLVILQSLESGNSHNLSESTYGYYYEHLIRQAFININIRNEDIDAFYNYITELAFVFFNDKDIEKNGNELLKFHNWFAQEYILTIDFNKNISKLLEASVLENIGDVYRFKYKYTYYYFVARYLSINITETHIRKEISNMCSKLYLEEYANIIMFLTHLSKDPFILNELLINSEQIFNEFKPAQLGEDVINLNKLIVDIPKLIIEDKDVQQHREEKLYEKDQIERSKMEISPTNSNESLSLESELDIIGRLNWSFKTLEILGQVLKNYYGSIKGKQKITLATEAYYLGLRSLGSFLSVIDTHSDSIIKEIEKVISEKNVTSKDEITKIATHFVFNVCSAISFQFIKKVSSSVGSDQLADVFERVLQDNNTVAVNLIDLSIKLDHIQIIPFKEISEIKDELKKNNIIGYSLLRGLLVNHLYMFNTNFREKQRICDMLNISIESQRKKELLLANRG</sequence>
<gene>
    <name evidence="3" type="ORF">P9271_12160</name>
</gene>
<dbReference type="InterPro" id="IPR029052">
    <property type="entry name" value="Metallo-depent_PP-like"/>
</dbReference>
<dbReference type="SUPFAM" id="SSF52540">
    <property type="entry name" value="P-loop containing nucleoside triphosphate hydrolases"/>
    <property type="match status" value="1"/>
</dbReference>
<feature type="domain" description="STAND NTPase 4 small alpha/beta" evidence="2">
    <location>
        <begin position="640"/>
        <end position="691"/>
    </location>
</feature>
<dbReference type="InterPro" id="IPR057123">
    <property type="entry name" value="STAND_NTPase4_dom"/>
</dbReference>
<evidence type="ECO:0000259" key="1">
    <source>
        <dbReference type="Pfam" id="PF00149"/>
    </source>
</evidence>
<protein>
    <submittedName>
        <fullName evidence="3">Metallophosphoesterase</fullName>
    </submittedName>
</protein>
<comment type="caution">
    <text evidence="3">The sequence shown here is derived from an EMBL/GenBank/DDBJ whole genome shotgun (WGS) entry which is preliminary data.</text>
</comment>
<dbReference type="Gene3D" id="3.60.21.10">
    <property type="match status" value="1"/>
</dbReference>
<evidence type="ECO:0000313" key="4">
    <source>
        <dbReference type="Proteomes" id="UP001342826"/>
    </source>
</evidence>
<keyword evidence="4" id="KW-1185">Reference proteome</keyword>
<dbReference type="PANTHER" id="PTHR31302">
    <property type="entry name" value="TRANSMEMBRANE PROTEIN WITH METALLOPHOSPHOESTERASE DOMAIN-RELATED"/>
    <property type="match status" value="1"/>
</dbReference>
<evidence type="ECO:0000313" key="3">
    <source>
        <dbReference type="EMBL" id="MED4402069.1"/>
    </source>
</evidence>
<dbReference type="InterPro" id="IPR051158">
    <property type="entry name" value="Metallophosphoesterase_sf"/>
</dbReference>
<dbReference type="InterPro" id="IPR004843">
    <property type="entry name" value="Calcineurin-like_PHP"/>
</dbReference>
<dbReference type="PANTHER" id="PTHR31302:SF0">
    <property type="entry name" value="TRANSMEMBRANE PROTEIN WITH METALLOPHOSPHOESTERASE DOMAIN"/>
    <property type="match status" value="1"/>
</dbReference>
<feature type="domain" description="Calcineurin-like phosphoesterase" evidence="1">
    <location>
        <begin position="5"/>
        <end position="239"/>
    </location>
</feature>
<dbReference type="EMBL" id="JARTFS010000009">
    <property type="protein sequence ID" value="MED4402069.1"/>
    <property type="molecule type" value="Genomic_DNA"/>
</dbReference>
<accession>A0ABU6P0N8</accession>
<name>A0ABU6P0N8_9BACI</name>
<evidence type="ECO:0000259" key="2">
    <source>
        <dbReference type="Pfam" id="PF24406"/>
    </source>
</evidence>
<dbReference type="Pfam" id="PF24406">
    <property type="entry name" value="nSTAND_NTPase4"/>
    <property type="match status" value="1"/>
</dbReference>
<organism evidence="3 4">
    <name type="scientific">Metabacillus fastidiosus</name>
    <dbReference type="NCBI Taxonomy" id="1458"/>
    <lineage>
        <taxon>Bacteria</taxon>
        <taxon>Bacillati</taxon>
        <taxon>Bacillota</taxon>
        <taxon>Bacilli</taxon>
        <taxon>Bacillales</taxon>
        <taxon>Bacillaceae</taxon>
        <taxon>Metabacillus</taxon>
    </lineage>
</organism>
<dbReference type="SUPFAM" id="SSF56300">
    <property type="entry name" value="Metallo-dependent phosphatases"/>
    <property type="match status" value="1"/>
</dbReference>
<dbReference type="RefSeq" id="WP_328015325.1">
    <property type="nucleotide sequence ID" value="NZ_JARTFS010000009.1"/>
</dbReference>
<dbReference type="Proteomes" id="UP001342826">
    <property type="component" value="Unassembled WGS sequence"/>
</dbReference>
<reference evidence="3 4" key="1">
    <citation type="submission" date="2023-03" db="EMBL/GenBank/DDBJ databases">
        <title>Bacillus Genome Sequencing.</title>
        <authorList>
            <person name="Dunlap C."/>
        </authorList>
    </citation>
    <scope>NUCLEOTIDE SEQUENCE [LARGE SCALE GENOMIC DNA]</scope>
    <source>
        <strain evidence="3 4">NRS-1717</strain>
    </source>
</reference>
<proteinExistence type="predicted"/>
<dbReference type="InterPro" id="IPR027417">
    <property type="entry name" value="P-loop_NTPase"/>
</dbReference>
<dbReference type="Pfam" id="PF00149">
    <property type="entry name" value="Metallophos"/>
    <property type="match status" value="1"/>
</dbReference>
<dbReference type="Gene3D" id="3.40.50.300">
    <property type="entry name" value="P-loop containing nucleotide triphosphate hydrolases"/>
    <property type="match status" value="1"/>
</dbReference>